<dbReference type="PaxDb" id="8022-A0A060Z0F4"/>
<evidence type="ECO:0000313" key="2">
    <source>
        <dbReference type="Proteomes" id="UP000193380"/>
    </source>
</evidence>
<dbReference type="SUPFAM" id="SSF56801">
    <property type="entry name" value="Acetyl-CoA synthetase-like"/>
    <property type="match status" value="1"/>
</dbReference>
<dbReference type="Gene3D" id="3.30.300.30">
    <property type="match status" value="1"/>
</dbReference>
<organism evidence="1 2">
    <name type="scientific">Oncorhynchus mykiss</name>
    <name type="common">Rainbow trout</name>
    <name type="synonym">Salmo gairdneri</name>
    <dbReference type="NCBI Taxonomy" id="8022"/>
    <lineage>
        <taxon>Eukaryota</taxon>
        <taxon>Metazoa</taxon>
        <taxon>Chordata</taxon>
        <taxon>Craniata</taxon>
        <taxon>Vertebrata</taxon>
        <taxon>Euteleostomi</taxon>
        <taxon>Actinopterygii</taxon>
        <taxon>Neopterygii</taxon>
        <taxon>Teleostei</taxon>
        <taxon>Protacanthopterygii</taxon>
        <taxon>Salmoniformes</taxon>
        <taxon>Salmonidae</taxon>
        <taxon>Salmoninae</taxon>
        <taxon>Oncorhynchus</taxon>
    </lineage>
</organism>
<dbReference type="EMBL" id="FR918467">
    <property type="protein sequence ID" value="CDQ94730.1"/>
    <property type="molecule type" value="Genomic_DNA"/>
</dbReference>
<dbReference type="AlphaFoldDB" id="A0A060Z0F4"/>
<evidence type="ECO:0000313" key="1">
    <source>
        <dbReference type="EMBL" id="CDQ94730.1"/>
    </source>
</evidence>
<dbReference type="Proteomes" id="UP000193380">
    <property type="component" value="Unassembled WGS sequence"/>
</dbReference>
<protein>
    <recommendedName>
        <fullName evidence="3">AMP-binding enzyme C-terminal domain-containing protein</fullName>
    </recommendedName>
</protein>
<sequence length="54" mass="6449">MSYVNERRNCLYLFQISHFKIPHYVVFVDSYPLTASGKVQKIKLREEMEKKLGL</sequence>
<gene>
    <name evidence="1" type="ORF">GSONMT00057208001</name>
</gene>
<reference evidence="1" key="2">
    <citation type="submission" date="2014-03" db="EMBL/GenBank/DDBJ databases">
        <authorList>
            <person name="Genoscope - CEA"/>
        </authorList>
    </citation>
    <scope>NUCLEOTIDE SEQUENCE</scope>
</reference>
<reference evidence="1" key="1">
    <citation type="journal article" date="2014" name="Nat. Commun.">
        <title>The rainbow trout genome provides novel insights into evolution after whole-genome duplication in vertebrates.</title>
        <authorList>
            <person name="Berthelot C."/>
            <person name="Brunet F."/>
            <person name="Chalopin D."/>
            <person name="Juanchich A."/>
            <person name="Bernard M."/>
            <person name="Noel B."/>
            <person name="Bento P."/>
            <person name="Da Silva C."/>
            <person name="Labadie K."/>
            <person name="Alberti A."/>
            <person name="Aury J.M."/>
            <person name="Louis A."/>
            <person name="Dehais P."/>
            <person name="Bardou P."/>
            <person name="Montfort J."/>
            <person name="Klopp C."/>
            <person name="Cabau C."/>
            <person name="Gaspin C."/>
            <person name="Thorgaard G.H."/>
            <person name="Boussaha M."/>
            <person name="Quillet E."/>
            <person name="Guyomard R."/>
            <person name="Galiana D."/>
            <person name="Bobe J."/>
            <person name="Volff J.N."/>
            <person name="Genet C."/>
            <person name="Wincker P."/>
            <person name="Jaillon O."/>
            <person name="Roest Crollius H."/>
            <person name="Guiguen Y."/>
        </authorList>
    </citation>
    <scope>NUCLEOTIDE SEQUENCE [LARGE SCALE GENOMIC DNA]</scope>
</reference>
<proteinExistence type="predicted"/>
<dbReference type="InterPro" id="IPR045851">
    <property type="entry name" value="AMP-bd_C_sf"/>
</dbReference>
<evidence type="ECO:0008006" key="3">
    <source>
        <dbReference type="Google" id="ProtNLM"/>
    </source>
</evidence>
<name>A0A060Z0F4_ONCMY</name>
<dbReference type="STRING" id="8022.A0A060Z0F4"/>
<accession>A0A060Z0F4</accession>